<sequence length="240" mass="27513">MMTAVAASARRRRRPSQNQPPTDKGLEEAAPDCSDNDGNGKQLEKEENRRIQGSRGLEVEVPEGGDSFKKRKRSAQNDGDGKQKESSAFKQQQVERQQLLRKENRRIKERRGFDFGDIPPIGPIVGRLYEACWAETSLYPAPKVYEDMAKIGFKSYNRQYDASYRFTKILKVYFCKMGNCTVYQIFLQAEDKSVASTEDFKLIVASVPGVTVLSSCMKEKVLCLFRFFFFSFKRWIALNL</sequence>
<dbReference type="EMBL" id="WJXA01000006">
    <property type="protein sequence ID" value="KAF7139836.1"/>
    <property type="molecule type" value="Genomic_DNA"/>
</dbReference>
<gene>
    <name evidence="2" type="ORF">RHSIM_Rhsim06G0209600</name>
</gene>
<dbReference type="AlphaFoldDB" id="A0A834GSA7"/>
<dbReference type="OrthoDB" id="1690060at2759"/>
<dbReference type="Proteomes" id="UP000626092">
    <property type="component" value="Unassembled WGS sequence"/>
</dbReference>
<evidence type="ECO:0000256" key="1">
    <source>
        <dbReference type="SAM" id="MobiDB-lite"/>
    </source>
</evidence>
<evidence type="ECO:0000313" key="2">
    <source>
        <dbReference type="EMBL" id="KAF7139836.1"/>
    </source>
</evidence>
<name>A0A834GSA7_RHOSS</name>
<accession>A0A834GSA7</accession>
<organism evidence="2 3">
    <name type="scientific">Rhododendron simsii</name>
    <name type="common">Sims's rhododendron</name>
    <dbReference type="NCBI Taxonomy" id="118357"/>
    <lineage>
        <taxon>Eukaryota</taxon>
        <taxon>Viridiplantae</taxon>
        <taxon>Streptophyta</taxon>
        <taxon>Embryophyta</taxon>
        <taxon>Tracheophyta</taxon>
        <taxon>Spermatophyta</taxon>
        <taxon>Magnoliopsida</taxon>
        <taxon>eudicotyledons</taxon>
        <taxon>Gunneridae</taxon>
        <taxon>Pentapetalae</taxon>
        <taxon>asterids</taxon>
        <taxon>Ericales</taxon>
        <taxon>Ericaceae</taxon>
        <taxon>Ericoideae</taxon>
        <taxon>Rhodoreae</taxon>
        <taxon>Rhododendron</taxon>
    </lineage>
</organism>
<keyword evidence="3" id="KW-1185">Reference proteome</keyword>
<reference evidence="2" key="1">
    <citation type="submission" date="2019-11" db="EMBL/GenBank/DDBJ databases">
        <authorList>
            <person name="Liu Y."/>
            <person name="Hou J."/>
            <person name="Li T.-Q."/>
            <person name="Guan C.-H."/>
            <person name="Wu X."/>
            <person name="Wu H.-Z."/>
            <person name="Ling F."/>
            <person name="Zhang R."/>
            <person name="Shi X.-G."/>
            <person name="Ren J.-P."/>
            <person name="Chen E.-F."/>
            <person name="Sun J.-M."/>
        </authorList>
    </citation>
    <scope>NUCLEOTIDE SEQUENCE</scope>
    <source>
        <strain evidence="2">Adult_tree_wgs_1</strain>
        <tissue evidence="2">Leaves</tissue>
    </source>
</reference>
<protein>
    <submittedName>
        <fullName evidence="2">Uncharacterized protein</fullName>
    </submittedName>
</protein>
<feature type="region of interest" description="Disordered" evidence="1">
    <location>
        <begin position="1"/>
        <end position="94"/>
    </location>
</feature>
<evidence type="ECO:0000313" key="3">
    <source>
        <dbReference type="Proteomes" id="UP000626092"/>
    </source>
</evidence>
<proteinExistence type="predicted"/>
<comment type="caution">
    <text evidence="2">The sequence shown here is derived from an EMBL/GenBank/DDBJ whole genome shotgun (WGS) entry which is preliminary data.</text>
</comment>